<accession>A0AAD5MW91</accession>
<gene>
    <name evidence="1" type="ORF">KIN20_023835</name>
</gene>
<comment type="caution">
    <text evidence="1">The sequence shown here is derived from an EMBL/GenBank/DDBJ whole genome shotgun (WGS) entry which is preliminary data.</text>
</comment>
<proteinExistence type="predicted"/>
<reference evidence="1" key="1">
    <citation type="submission" date="2021-06" db="EMBL/GenBank/DDBJ databases">
        <title>Parelaphostrongylus tenuis whole genome reference sequence.</title>
        <authorList>
            <person name="Garwood T.J."/>
            <person name="Larsen P.A."/>
            <person name="Fountain-Jones N.M."/>
            <person name="Garbe J.R."/>
            <person name="Macchietto M.G."/>
            <person name="Kania S.A."/>
            <person name="Gerhold R.W."/>
            <person name="Richards J.E."/>
            <person name="Wolf T.M."/>
        </authorList>
    </citation>
    <scope>NUCLEOTIDE SEQUENCE</scope>
    <source>
        <strain evidence="1">MNPRO001-30</strain>
        <tissue evidence="1">Meninges</tissue>
    </source>
</reference>
<protein>
    <submittedName>
        <fullName evidence="1">Uncharacterized protein</fullName>
    </submittedName>
</protein>
<organism evidence="1 2">
    <name type="scientific">Parelaphostrongylus tenuis</name>
    <name type="common">Meningeal worm</name>
    <dbReference type="NCBI Taxonomy" id="148309"/>
    <lineage>
        <taxon>Eukaryota</taxon>
        <taxon>Metazoa</taxon>
        <taxon>Ecdysozoa</taxon>
        <taxon>Nematoda</taxon>
        <taxon>Chromadorea</taxon>
        <taxon>Rhabditida</taxon>
        <taxon>Rhabditina</taxon>
        <taxon>Rhabditomorpha</taxon>
        <taxon>Strongyloidea</taxon>
        <taxon>Metastrongylidae</taxon>
        <taxon>Parelaphostrongylus</taxon>
    </lineage>
</organism>
<name>A0AAD5MW91_PARTN</name>
<dbReference type="AlphaFoldDB" id="A0AAD5MW91"/>
<dbReference type="EMBL" id="JAHQIW010004825">
    <property type="protein sequence ID" value="KAJ1363878.1"/>
    <property type="molecule type" value="Genomic_DNA"/>
</dbReference>
<evidence type="ECO:0000313" key="2">
    <source>
        <dbReference type="Proteomes" id="UP001196413"/>
    </source>
</evidence>
<dbReference type="Proteomes" id="UP001196413">
    <property type="component" value="Unassembled WGS sequence"/>
</dbReference>
<sequence length="83" mass="9088">MRPVQESTSRHLVAGAEFDRRLFAVIEPLMDNDVLKKEEKPVVGSEVSWGCSTYALVILVSVAADGDGITGSRSVGNVEVWRR</sequence>
<evidence type="ECO:0000313" key="1">
    <source>
        <dbReference type="EMBL" id="KAJ1363878.1"/>
    </source>
</evidence>
<keyword evidence="2" id="KW-1185">Reference proteome</keyword>